<evidence type="ECO:0000313" key="3">
    <source>
        <dbReference type="Proteomes" id="UP000239649"/>
    </source>
</evidence>
<feature type="transmembrane region" description="Helical" evidence="1">
    <location>
        <begin position="64"/>
        <end position="84"/>
    </location>
</feature>
<organism evidence="2 3">
    <name type="scientific">Micractinium conductrix</name>
    <dbReference type="NCBI Taxonomy" id="554055"/>
    <lineage>
        <taxon>Eukaryota</taxon>
        <taxon>Viridiplantae</taxon>
        <taxon>Chlorophyta</taxon>
        <taxon>core chlorophytes</taxon>
        <taxon>Trebouxiophyceae</taxon>
        <taxon>Chlorellales</taxon>
        <taxon>Chlorellaceae</taxon>
        <taxon>Chlorella clade</taxon>
        <taxon>Micractinium</taxon>
    </lineage>
</organism>
<accession>A0A2P6V0K0</accession>
<feature type="transmembrane region" description="Helical" evidence="1">
    <location>
        <begin position="6"/>
        <end position="26"/>
    </location>
</feature>
<keyword evidence="1" id="KW-0472">Membrane</keyword>
<keyword evidence="1" id="KW-1133">Transmembrane helix</keyword>
<reference evidence="2 3" key="1">
    <citation type="journal article" date="2018" name="Plant J.">
        <title>Genome sequences of Chlorella sorokiniana UTEX 1602 and Micractinium conductrix SAG 241.80: implications to maltose excretion by a green alga.</title>
        <authorList>
            <person name="Arriola M.B."/>
            <person name="Velmurugan N."/>
            <person name="Zhang Y."/>
            <person name="Plunkett M.H."/>
            <person name="Hondzo H."/>
            <person name="Barney B.M."/>
        </authorList>
    </citation>
    <scope>NUCLEOTIDE SEQUENCE [LARGE SCALE GENOMIC DNA]</scope>
    <source>
        <strain evidence="2 3">SAG 241.80</strain>
    </source>
</reference>
<dbReference type="Proteomes" id="UP000239649">
    <property type="component" value="Unassembled WGS sequence"/>
</dbReference>
<dbReference type="AlphaFoldDB" id="A0A2P6V0K0"/>
<sequence length="128" mass="14368">MGLGSATVVTTLLFTSRFLMSYFPELEKAGRQRKRRFLTLLTAADPLLDPITRGFFQMTETGDLNYGSVLMLAVTSAVLTVLLGDGGLMVNVVPDLGMLQALRYLVVFQHMLLLPMWTFVVFRFFLLI</sequence>
<dbReference type="EMBL" id="LHPF02000052">
    <property type="protein sequence ID" value="PSC67621.1"/>
    <property type="molecule type" value="Genomic_DNA"/>
</dbReference>
<name>A0A2P6V0K0_9CHLO</name>
<dbReference type="OrthoDB" id="512127at2759"/>
<feature type="transmembrane region" description="Helical" evidence="1">
    <location>
        <begin position="104"/>
        <end position="126"/>
    </location>
</feature>
<gene>
    <name evidence="2" type="ORF">C2E20_8717</name>
</gene>
<evidence type="ECO:0000313" key="2">
    <source>
        <dbReference type="EMBL" id="PSC67621.1"/>
    </source>
</evidence>
<protein>
    <submittedName>
        <fullName evidence="2">Somatic embryogenesis receptor kinase 1-like</fullName>
    </submittedName>
</protein>
<keyword evidence="3" id="KW-1185">Reference proteome</keyword>
<proteinExistence type="predicted"/>
<evidence type="ECO:0000256" key="1">
    <source>
        <dbReference type="SAM" id="Phobius"/>
    </source>
</evidence>
<keyword evidence="1" id="KW-0812">Transmembrane</keyword>
<dbReference type="GO" id="GO:0016301">
    <property type="term" value="F:kinase activity"/>
    <property type="evidence" value="ECO:0007669"/>
    <property type="project" value="UniProtKB-KW"/>
</dbReference>
<comment type="caution">
    <text evidence="2">The sequence shown here is derived from an EMBL/GenBank/DDBJ whole genome shotgun (WGS) entry which is preliminary data.</text>
</comment>